<evidence type="ECO:0000313" key="11">
    <source>
        <dbReference type="EMBL" id="CRL40267.1"/>
    </source>
</evidence>
<feature type="transmembrane region" description="Helical" evidence="10">
    <location>
        <begin position="384"/>
        <end position="408"/>
    </location>
</feature>
<evidence type="ECO:0000256" key="2">
    <source>
        <dbReference type="ARBA" id="ARBA00008417"/>
    </source>
</evidence>
<gene>
    <name evidence="11" type="ORF">M72_08861</name>
</gene>
<keyword evidence="8 10" id="KW-0472">Membrane</keyword>
<comment type="subcellular location">
    <subcellularLocation>
        <location evidence="1">Cell membrane</location>
        <topology evidence="1">Multi-pass membrane protein</topology>
    </subcellularLocation>
</comment>
<evidence type="ECO:0000256" key="6">
    <source>
        <dbReference type="ARBA" id="ARBA00022692"/>
    </source>
</evidence>
<dbReference type="PANTHER" id="PTHR43823">
    <property type="entry name" value="SPORULATION PROTEIN YKVU"/>
    <property type="match status" value="1"/>
</dbReference>
<feature type="transmembrane region" description="Helical" evidence="10">
    <location>
        <begin position="92"/>
        <end position="113"/>
    </location>
</feature>
<keyword evidence="12" id="KW-1185">Reference proteome</keyword>
<reference evidence="12" key="1">
    <citation type="submission" date="2015-05" db="EMBL/GenBank/DDBJ databases">
        <authorList>
            <consortium name="Pathogen Informatics"/>
        </authorList>
    </citation>
    <scope>NUCLEOTIDE SEQUENCE [LARGE SCALE GENOMIC DNA]</scope>
    <source>
        <strain evidence="12">M72</strain>
    </source>
</reference>
<dbReference type="NCBIfam" id="TIGR00797">
    <property type="entry name" value="matE"/>
    <property type="match status" value="1"/>
</dbReference>
<dbReference type="GeneID" id="99747145"/>
<evidence type="ECO:0000256" key="10">
    <source>
        <dbReference type="SAM" id="Phobius"/>
    </source>
</evidence>
<dbReference type="STRING" id="301302.ERS852420_02195"/>
<dbReference type="EMBL" id="CVRR01000033">
    <property type="protein sequence ID" value="CRL40267.1"/>
    <property type="molecule type" value="Genomic_DNA"/>
</dbReference>
<evidence type="ECO:0000256" key="1">
    <source>
        <dbReference type="ARBA" id="ARBA00004651"/>
    </source>
</evidence>
<dbReference type="CDD" id="cd13143">
    <property type="entry name" value="MATE_MepA_like"/>
    <property type="match status" value="1"/>
</dbReference>
<dbReference type="GO" id="GO:0046677">
    <property type="term" value="P:response to antibiotic"/>
    <property type="evidence" value="ECO:0007669"/>
    <property type="project" value="UniProtKB-KW"/>
</dbReference>
<dbReference type="OrthoDB" id="9808954at2"/>
<evidence type="ECO:0000256" key="4">
    <source>
        <dbReference type="ARBA" id="ARBA00022448"/>
    </source>
</evidence>
<feature type="transmembrane region" description="Helical" evidence="10">
    <location>
        <begin position="320"/>
        <end position="345"/>
    </location>
</feature>
<dbReference type="PANTHER" id="PTHR43823:SF3">
    <property type="entry name" value="MULTIDRUG EXPORT PROTEIN MEPA"/>
    <property type="match status" value="1"/>
</dbReference>
<feature type="transmembrane region" description="Helical" evidence="10">
    <location>
        <begin position="14"/>
        <end position="34"/>
    </location>
</feature>
<feature type="transmembrane region" description="Helical" evidence="10">
    <location>
        <begin position="276"/>
        <end position="299"/>
    </location>
</feature>
<accession>A0A0M6WU26</accession>
<evidence type="ECO:0000256" key="3">
    <source>
        <dbReference type="ARBA" id="ARBA00022106"/>
    </source>
</evidence>
<feature type="transmembrane region" description="Helical" evidence="10">
    <location>
        <begin position="414"/>
        <end position="434"/>
    </location>
</feature>
<dbReference type="Pfam" id="PF01554">
    <property type="entry name" value="MatE"/>
    <property type="match status" value="2"/>
</dbReference>
<keyword evidence="5" id="KW-1003">Cell membrane</keyword>
<keyword evidence="6 10" id="KW-0812">Transmembrane</keyword>
<dbReference type="AlphaFoldDB" id="A0A0M6WU26"/>
<feature type="transmembrane region" description="Helical" evidence="10">
    <location>
        <begin position="188"/>
        <end position="211"/>
    </location>
</feature>
<comment type="similarity">
    <text evidence="2">Belongs to the multi antimicrobial extrusion (MATE) (TC 2.A.66.1) family. MepA subfamily.</text>
</comment>
<organism evidence="11 12">
    <name type="scientific">Roseburia faecis</name>
    <dbReference type="NCBI Taxonomy" id="301302"/>
    <lineage>
        <taxon>Bacteria</taxon>
        <taxon>Bacillati</taxon>
        <taxon>Bacillota</taxon>
        <taxon>Clostridia</taxon>
        <taxon>Lachnospirales</taxon>
        <taxon>Lachnospiraceae</taxon>
        <taxon>Roseburia</taxon>
    </lineage>
</organism>
<sequence length="443" mass="47978">MQIQLSEHFTYKKLLRFVLPSIVMMIFTSIYGVVDGLFVSNYVGKTAFAAVNLIMPFLMAISALGFMIGTGGSAIVAKTLGEGKKKQANEYFSMLVYLTLIGGIVLSALGILFSPLIARGLGADGALLTNCVLYARITLLSMPAFMLQNVFQSFFVTAEKPKLGLGVIVIAGVTNMVLDFLLVGVFQIGLAGAAFATVTSECIGGLFPILYFARKNSSLLKLGRTHFNGKIFLRACGNGSSELMTNLSSSIVNSLYNIQLMNLAGENGVAAFGTIMYVNFIFIAIFLGYSIGSAPLVSYHYGASNHDELKNLFQKSLRLIGIWGLMLFILAQLIARPLAAIFVGYDADLFSMTQNGFRIYCIAYLINGFNIYGSSFFTALNNGLISAAISFLRTLVFQLAAVLLLPLLLGINGIWSAVAVAELLTLGLTVTFFVRSRKKYHYA</sequence>
<evidence type="ECO:0000256" key="8">
    <source>
        <dbReference type="ARBA" id="ARBA00023136"/>
    </source>
</evidence>
<feature type="transmembrane region" description="Helical" evidence="10">
    <location>
        <begin position="54"/>
        <end position="80"/>
    </location>
</feature>
<protein>
    <recommendedName>
        <fullName evidence="3">Multidrug export protein MepA</fullName>
    </recommendedName>
</protein>
<evidence type="ECO:0000256" key="9">
    <source>
        <dbReference type="ARBA" id="ARBA00023251"/>
    </source>
</evidence>
<evidence type="ECO:0000256" key="5">
    <source>
        <dbReference type="ARBA" id="ARBA00022475"/>
    </source>
</evidence>
<dbReference type="InterPro" id="IPR002528">
    <property type="entry name" value="MATE_fam"/>
</dbReference>
<dbReference type="GO" id="GO:0005886">
    <property type="term" value="C:plasma membrane"/>
    <property type="evidence" value="ECO:0007669"/>
    <property type="project" value="UniProtKB-SubCell"/>
</dbReference>
<dbReference type="PIRSF" id="PIRSF006603">
    <property type="entry name" value="DinF"/>
    <property type="match status" value="1"/>
</dbReference>
<proteinExistence type="inferred from homology"/>
<feature type="transmembrane region" description="Helical" evidence="10">
    <location>
        <begin position="357"/>
        <end position="377"/>
    </location>
</feature>
<dbReference type="Proteomes" id="UP000049979">
    <property type="component" value="Unassembled WGS sequence"/>
</dbReference>
<keyword evidence="7 10" id="KW-1133">Transmembrane helix</keyword>
<dbReference type="GO" id="GO:0042910">
    <property type="term" value="F:xenobiotic transmembrane transporter activity"/>
    <property type="evidence" value="ECO:0007669"/>
    <property type="project" value="InterPro"/>
</dbReference>
<evidence type="ECO:0000256" key="7">
    <source>
        <dbReference type="ARBA" id="ARBA00022989"/>
    </source>
</evidence>
<keyword evidence="4" id="KW-0813">Transport</keyword>
<dbReference type="RefSeq" id="WP_055068201.1">
    <property type="nucleotide sequence ID" value="NZ_CP173697.1"/>
</dbReference>
<dbReference type="InterPro" id="IPR045070">
    <property type="entry name" value="MATE_MepA-like"/>
</dbReference>
<feature type="transmembrane region" description="Helical" evidence="10">
    <location>
        <begin position="163"/>
        <end position="182"/>
    </location>
</feature>
<feature type="transmembrane region" description="Helical" evidence="10">
    <location>
        <begin position="133"/>
        <end position="151"/>
    </location>
</feature>
<evidence type="ECO:0000313" key="12">
    <source>
        <dbReference type="Proteomes" id="UP000049979"/>
    </source>
</evidence>
<name>A0A0M6WU26_9FIRM</name>
<dbReference type="InterPro" id="IPR048279">
    <property type="entry name" value="MdtK-like"/>
</dbReference>
<dbReference type="GO" id="GO:0015297">
    <property type="term" value="F:antiporter activity"/>
    <property type="evidence" value="ECO:0007669"/>
    <property type="project" value="InterPro"/>
</dbReference>
<dbReference type="InterPro" id="IPR051327">
    <property type="entry name" value="MATE_MepA_subfamily"/>
</dbReference>
<keyword evidence="9" id="KW-0046">Antibiotic resistance</keyword>